<name>A0A0B0IJS5_9BACI</name>
<feature type="domain" description="Polysaccharide biosynthesis protein CapD-like" evidence="2">
    <location>
        <begin position="8"/>
        <end position="290"/>
    </location>
</feature>
<dbReference type="InterPro" id="IPR051203">
    <property type="entry name" value="Polysaccharide_Synthase-Rel"/>
</dbReference>
<dbReference type="RefSeq" id="WP_034629371.1">
    <property type="nucleotide sequence ID" value="NZ_JRJU01000014.1"/>
</dbReference>
<comment type="caution">
    <text evidence="3">The sequence shown here is derived from an EMBL/GenBank/DDBJ whole genome shotgun (WGS) entry which is preliminary data.</text>
</comment>
<comment type="similarity">
    <text evidence="1">Belongs to the polysaccharide synthase family.</text>
</comment>
<dbReference type="eggNOG" id="COG1086">
    <property type="taxonomic scope" value="Bacteria"/>
</dbReference>
<dbReference type="Pfam" id="PF02719">
    <property type="entry name" value="Polysacc_synt_2"/>
    <property type="match status" value="1"/>
</dbReference>
<dbReference type="AlphaFoldDB" id="A0A0B0IJS5"/>
<accession>A0A0B0IJS5</accession>
<organism evidence="3 4">
    <name type="scientific">Halalkalibacter okhensis</name>
    <dbReference type="NCBI Taxonomy" id="333138"/>
    <lineage>
        <taxon>Bacteria</taxon>
        <taxon>Bacillati</taxon>
        <taxon>Bacillota</taxon>
        <taxon>Bacilli</taxon>
        <taxon>Bacillales</taxon>
        <taxon>Bacillaceae</taxon>
        <taxon>Halalkalibacter</taxon>
    </lineage>
</organism>
<dbReference type="SUPFAM" id="SSF51735">
    <property type="entry name" value="NAD(P)-binding Rossmann-fold domains"/>
    <property type="match status" value="1"/>
</dbReference>
<dbReference type="InterPro" id="IPR003869">
    <property type="entry name" value="Polysac_CapD-like"/>
</dbReference>
<proteinExistence type="inferred from homology"/>
<dbReference type="STRING" id="333138.LQ50_12510"/>
<gene>
    <name evidence="3" type="ORF">LQ50_12510</name>
</gene>
<evidence type="ECO:0000313" key="4">
    <source>
        <dbReference type="Proteomes" id="UP000030832"/>
    </source>
</evidence>
<sequence>MFFKNKKILIIGGTGTIGQSLLNTIILEQPQVVRIFSRDDNKQFNLQNTLGNRKDVRYLIGDVRDYDRVLSAMQDIDYVFNVAAMKHVPSCEYNPYEAVLTNINGMNNVIKAAIVQNVQKVIFTSSDKAISPTNVYGATKLMAERLISSAQYNKGKVKTTFASVRFGNVMGSRGSVIPLFTKQITENKRITVTDLKMTRFMMTLRQATALTIKALKESKGGEVFVLKMPVITLEDLVHVVIEQTCNKYNLKEEEIKIEEIGLRVGEKMYEELMTFDESTMAWELPSMFIIPGRFGKEEKYSGAKRPKYGTYSSNSQAPISIEEIRKIVQSEKLI</sequence>
<dbReference type="InterPro" id="IPR036291">
    <property type="entry name" value="NAD(P)-bd_dom_sf"/>
</dbReference>
<protein>
    <submittedName>
        <fullName evidence="3">Membrane protein</fullName>
    </submittedName>
</protein>
<reference evidence="3 4" key="1">
    <citation type="submission" date="2014-09" db="EMBL/GenBank/DDBJ databases">
        <title>Genome sequencing and annotation of Bacillus Okhensis strain Kh10-101T.</title>
        <authorList>
            <person name="Prakash J.S."/>
        </authorList>
    </citation>
    <scope>NUCLEOTIDE SEQUENCE [LARGE SCALE GENOMIC DNA]</scope>
    <source>
        <strain evidence="4">Kh10-101T</strain>
    </source>
</reference>
<dbReference type="Gene3D" id="3.40.50.720">
    <property type="entry name" value="NAD(P)-binding Rossmann-like Domain"/>
    <property type="match status" value="1"/>
</dbReference>
<dbReference type="Proteomes" id="UP000030832">
    <property type="component" value="Unassembled WGS sequence"/>
</dbReference>
<evidence type="ECO:0000256" key="1">
    <source>
        <dbReference type="ARBA" id="ARBA00007430"/>
    </source>
</evidence>
<dbReference type="PANTHER" id="PTHR43318">
    <property type="entry name" value="UDP-N-ACETYLGLUCOSAMINE 4,6-DEHYDRATASE"/>
    <property type="match status" value="1"/>
</dbReference>
<dbReference type="EMBL" id="JRJU01000014">
    <property type="protein sequence ID" value="KHF39881.1"/>
    <property type="molecule type" value="Genomic_DNA"/>
</dbReference>
<dbReference type="PANTHER" id="PTHR43318:SF2">
    <property type="entry name" value="UDP-N-ACETYLGLUCOSAMINE 4,6-DEHYDRATASE (INVERTING)"/>
    <property type="match status" value="1"/>
</dbReference>
<dbReference type="OrthoDB" id="9803111at2"/>
<keyword evidence="4" id="KW-1185">Reference proteome</keyword>
<evidence type="ECO:0000313" key="3">
    <source>
        <dbReference type="EMBL" id="KHF39881.1"/>
    </source>
</evidence>
<evidence type="ECO:0000259" key="2">
    <source>
        <dbReference type="Pfam" id="PF02719"/>
    </source>
</evidence>